<feature type="non-terminal residue" evidence="1">
    <location>
        <position position="116"/>
    </location>
</feature>
<dbReference type="AlphaFoldDB" id="A0A699L6E6"/>
<evidence type="ECO:0000313" key="1">
    <source>
        <dbReference type="EMBL" id="GFB26970.1"/>
    </source>
</evidence>
<accession>A0A699L6E6</accession>
<gene>
    <name evidence="1" type="ORF">Tci_698941</name>
</gene>
<dbReference type="EMBL" id="BKCJ010589649">
    <property type="protein sequence ID" value="GFB26970.1"/>
    <property type="molecule type" value="Genomic_DNA"/>
</dbReference>
<organism evidence="1">
    <name type="scientific">Tanacetum cinerariifolium</name>
    <name type="common">Dalmatian daisy</name>
    <name type="synonym">Chrysanthemum cinerariifolium</name>
    <dbReference type="NCBI Taxonomy" id="118510"/>
    <lineage>
        <taxon>Eukaryota</taxon>
        <taxon>Viridiplantae</taxon>
        <taxon>Streptophyta</taxon>
        <taxon>Embryophyta</taxon>
        <taxon>Tracheophyta</taxon>
        <taxon>Spermatophyta</taxon>
        <taxon>Magnoliopsida</taxon>
        <taxon>eudicotyledons</taxon>
        <taxon>Gunneridae</taxon>
        <taxon>Pentapetalae</taxon>
        <taxon>asterids</taxon>
        <taxon>campanulids</taxon>
        <taxon>Asterales</taxon>
        <taxon>Asteraceae</taxon>
        <taxon>Asteroideae</taxon>
        <taxon>Anthemideae</taxon>
        <taxon>Anthemidinae</taxon>
        <taxon>Tanacetum</taxon>
    </lineage>
</organism>
<comment type="caution">
    <text evidence="1">The sequence shown here is derived from an EMBL/GenBank/DDBJ whole genome shotgun (WGS) entry which is preliminary data.</text>
</comment>
<name>A0A699L6E6_TANCI</name>
<protein>
    <recommendedName>
        <fullName evidence="2">FBD domain-containing protein</fullName>
    </recommendedName>
</protein>
<proteinExistence type="predicted"/>
<sequence length="116" mass="13201">MQKILGASLTSRRQIPVRGQVMVKIAATAYHSLVSVLSKMPLLRWHDPDKSKLESNMGDCSDIWLQNLKELNISCFDNSRFNNLEGESRFVKLILAKSPVLKKVIIELSFEDADRQ</sequence>
<evidence type="ECO:0008006" key="2">
    <source>
        <dbReference type="Google" id="ProtNLM"/>
    </source>
</evidence>
<reference evidence="1" key="1">
    <citation type="journal article" date="2019" name="Sci. Rep.">
        <title>Draft genome of Tanacetum cinerariifolium, the natural source of mosquito coil.</title>
        <authorList>
            <person name="Yamashiro T."/>
            <person name="Shiraishi A."/>
            <person name="Satake H."/>
            <person name="Nakayama K."/>
        </authorList>
    </citation>
    <scope>NUCLEOTIDE SEQUENCE</scope>
</reference>